<evidence type="ECO:0000256" key="1">
    <source>
        <dbReference type="SAM" id="Phobius"/>
    </source>
</evidence>
<dbReference type="EMBL" id="CP003355">
    <property type="protein sequence ID" value="AHD05105.1"/>
    <property type="molecule type" value="Genomic_DNA"/>
</dbReference>
<dbReference type="HOGENOM" id="CLU_143985_1_0_9"/>
<evidence type="ECO:0000313" key="2">
    <source>
        <dbReference type="EMBL" id="AHD05105.1"/>
    </source>
</evidence>
<sequence length="134" mass="14787">MINVTGGIGMYKWIMSVLVIAASVLGISVLYQNISEKQAEMANEKATKNDLKILAVNFKFNEDVYKVKAGEEKTVSFTSKEGLHAMEIVGMNVKLDKNTPSQKVKFDNPGTYEVKCILPCGEGHDQMVSKLVVE</sequence>
<proteinExistence type="predicted"/>
<reference evidence="2 3" key="1">
    <citation type="journal article" date="2014" name="PLoS ONE">
        <title>How to Kill the Honey Bee Larva: Genomic Potential and Virulence Mechanisms of Paenibacillus larvae.</title>
        <authorList>
            <person name="Djukic M."/>
            <person name="Brzuszkiewicz E."/>
            <person name="Funfhaus A."/>
            <person name="Voss J."/>
            <person name="Gollnow K."/>
            <person name="Poppinga L."/>
            <person name="Liesegang H."/>
            <person name="Garcia-Gonzalez E."/>
            <person name="Genersch E."/>
            <person name="Daniel R."/>
        </authorList>
    </citation>
    <scope>NUCLEOTIDE SEQUENCE [LARGE SCALE GENOMIC DNA]</scope>
    <source>
        <strain evidence="2 3">DSM 25430</strain>
    </source>
</reference>
<dbReference type="eggNOG" id="COG1622">
    <property type="taxonomic scope" value="Bacteria"/>
</dbReference>
<keyword evidence="3" id="KW-1185">Reference proteome</keyword>
<keyword evidence="1" id="KW-1133">Transmembrane helix</keyword>
<dbReference type="Gene3D" id="2.60.40.420">
    <property type="entry name" value="Cupredoxins - blue copper proteins"/>
    <property type="match status" value="1"/>
</dbReference>
<evidence type="ECO:0008006" key="4">
    <source>
        <dbReference type="Google" id="ProtNLM"/>
    </source>
</evidence>
<dbReference type="AlphaFoldDB" id="V9W614"/>
<gene>
    <name evidence="2" type="ORF">ERIC2_c12740</name>
</gene>
<keyword evidence="1" id="KW-0472">Membrane</keyword>
<keyword evidence="1" id="KW-0812">Transmembrane</keyword>
<dbReference type="KEGG" id="plv:ERIC2_c12740"/>
<evidence type="ECO:0000313" key="3">
    <source>
        <dbReference type="Proteomes" id="UP000029431"/>
    </source>
</evidence>
<accession>V9W614</accession>
<protein>
    <recommendedName>
        <fullName evidence="4">Cytochrome c oxidase subunit 2</fullName>
    </recommendedName>
</protein>
<dbReference type="SUPFAM" id="SSF49503">
    <property type="entry name" value="Cupredoxins"/>
    <property type="match status" value="1"/>
</dbReference>
<dbReference type="InterPro" id="IPR008972">
    <property type="entry name" value="Cupredoxin"/>
</dbReference>
<name>V9W614_9BACL</name>
<feature type="transmembrane region" description="Helical" evidence="1">
    <location>
        <begin position="13"/>
        <end position="31"/>
    </location>
</feature>
<organism evidence="2 3">
    <name type="scientific">Paenibacillus larvae subsp. larvae DSM 25430</name>
    <dbReference type="NCBI Taxonomy" id="697284"/>
    <lineage>
        <taxon>Bacteria</taxon>
        <taxon>Bacillati</taxon>
        <taxon>Bacillota</taxon>
        <taxon>Bacilli</taxon>
        <taxon>Bacillales</taxon>
        <taxon>Paenibacillaceae</taxon>
        <taxon>Paenibacillus</taxon>
    </lineage>
</organism>
<dbReference type="Proteomes" id="UP000029431">
    <property type="component" value="Chromosome"/>
</dbReference>